<keyword evidence="4 11" id="KW-0285">Flavoprotein</keyword>
<gene>
    <name evidence="12" type="ORF">NRE15_03160</name>
</gene>
<dbReference type="RefSeq" id="WP_313794167.1">
    <property type="nucleotide sequence ID" value="NZ_CP102453.1"/>
</dbReference>
<evidence type="ECO:0000313" key="12">
    <source>
        <dbReference type="EMBL" id="UUX34666.1"/>
    </source>
</evidence>
<comment type="cofactor">
    <cofactor evidence="1">
        <name>Mg(2+)</name>
        <dbReference type="ChEBI" id="CHEBI:18420"/>
    </cofactor>
</comment>
<evidence type="ECO:0000256" key="1">
    <source>
        <dbReference type="ARBA" id="ARBA00001946"/>
    </source>
</evidence>
<evidence type="ECO:0000256" key="9">
    <source>
        <dbReference type="ARBA" id="ARBA00031306"/>
    </source>
</evidence>
<comment type="catalytic activity">
    <reaction evidence="10 11">
        <text>L-threonyl-[protein] + FAD = FMN-L-threonyl-[protein] + AMP + H(+)</text>
        <dbReference type="Rhea" id="RHEA:36847"/>
        <dbReference type="Rhea" id="RHEA-COMP:11060"/>
        <dbReference type="Rhea" id="RHEA-COMP:11061"/>
        <dbReference type="ChEBI" id="CHEBI:15378"/>
        <dbReference type="ChEBI" id="CHEBI:30013"/>
        <dbReference type="ChEBI" id="CHEBI:57692"/>
        <dbReference type="ChEBI" id="CHEBI:74257"/>
        <dbReference type="ChEBI" id="CHEBI:456215"/>
        <dbReference type="EC" id="2.7.1.180"/>
    </reaction>
</comment>
<dbReference type="Pfam" id="PF02424">
    <property type="entry name" value="ApbE"/>
    <property type="match status" value="1"/>
</dbReference>
<evidence type="ECO:0000256" key="6">
    <source>
        <dbReference type="ARBA" id="ARBA00022723"/>
    </source>
</evidence>
<keyword evidence="13" id="KW-1185">Reference proteome</keyword>
<keyword evidence="5 11" id="KW-0808">Transferase</keyword>
<protein>
    <recommendedName>
        <fullName evidence="3 11">FAD:protein FMN transferase</fullName>
        <ecNumber evidence="2 11">2.7.1.180</ecNumber>
    </recommendedName>
    <alternativeName>
        <fullName evidence="9 11">Flavin transferase</fullName>
    </alternativeName>
</protein>
<name>A0ABY5P7U0_9LACT</name>
<evidence type="ECO:0000256" key="3">
    <source>
        <dbReference type="ARBA" id="ARBA00016337"/>
    </source>
</evidence>
<evidence type="ECO:0000256" key="4">
    <source>
        <dbReference type="ARBA" id="ARBA00022630"/>
    </source>
</evidence>
<dbReference type="Gene3D" id="3.10.520.10">
    <property type="entry name" value="ApbE-like domains"/>
    <property type="match status" value="1"/>
</dbReference>
<evidence type="ECO:0000256" key="8">
    <source>
        <dbReference type="ARBA" id="ARBA00022842"/>
    </source>
</evidence>
<keyword evidence="6 11" id="KW-0479">Metal-binding</keyword>
<evidence type="ECO:0000256" key="5">
    <source>
        <dbReference type="ARBA" id="ARBA00022679"/>
    </source>
</evidence>
<dbReference type="EMBL" id="CP102453">
    <property type="protein sequence ID" value="UUX34666.1"/>
    <property type="molecule type" value="Genomic_DNA"/>
</dbReference>
<comment type="similarity">
    <text evidence="11">Belongs to the ApbE family.</text>
</comment>
<evidence type="ECO:0000256" key="11">
    <source>
        <dbReference type="PIRNR" id="PIRNR006268"/>
    </source>
</evidence>
<dbReference type="PANTHER" id="PTHR30040:SF2">
    <property type="entry name" value="FAD:PROTEIN FMN TRANSFERASE"/>
    <property type="match status" value="1"/>
</dbReference>
<dbReference type="PIRSF" id="PIRSF006268">
    <property type="entry name" value="ApbE"/>
    <property type="match status" value="1"/>
</dbReference>
<accession>A0ABY5P7U0</accession>
<sequence>MTLLALQPIKTLMNKYQFRAMGTTITLEINHLFADYLFEEAKEKLLDYEKRFSANDPNSLLMQINRFAGQKAVQVDAELFELIKFGKRHSLNPTTTLNIAIGPLVKLWKIGFEGARLPQTSEIDARLELIDPHLITLSEEDSSVYLEKQGMEIDLGALAKGYFADKIKSLFVEAGVTEGLINLGGNILLIGSHPLHSDGLWRIGVQNPKKDRHETIGMLFVRDQSIVTSGIYERTLEIKGESYHHIFDTNTGYPVKNDLASLTVITKKSLDAELYTTLYYNRMSDEVIASIDAIAGVEAVVITRAGDVLLSKGAAEIFIKG</sequence>
<dbReference type="InterPro" id="IPR024932">
    <property type="entry name" value="ApbE"/>
</dbReference>
<proteinExistence type="inferred from homology"/>
<evidence type="ECO:0000313" key="13">
    <source>
        <dbReference type="Proteomes" id="UP001315967"/>
    </source>
</evidence>
<evidence type="ECO:0000256" key="10">
    <source>
        <dbReference type="ARBA" id="ARBA00048540"/>
    </source>
</evidence>
<dbReference type="InterPro" id="IPR003374">
    <property type="entry name" value="ApbE-like_sf"/>
</dbReference>
<dbReference type="GO" id="GO:0016740">
    <property type="term" value="F:transferase activity"/>
    <property type="evidence" value="ECO:0007669"/>
    <property type="project" value="UniProtKB-KW"/>
</dbReference>
<dbReference type="Proteomes" id="UP001315967">
    <property type="component" value="Chromosome"/>
</dbReference>
<dbReference type="SUPFAM" id="SSF143631">
    <property type="entry name" value="ApbE-like"/>
    <property type="match status" value="1"/>
</dbReference>
<organism evidence="12 13">
    <name type="scientific">Fundicoccus culcitae</name>
    <dbReference type="NCBI Taxonomy" id="2969821"/>
    <lineage>
        <taxon>Bacteria</taxon>
        <taxon>Bacillati</taxon>
        <taxon>Bacillota</taxon>
        <taxon>Bacilli</taxon>
        <taxon>Lactobacillales</taxon>
        <taxon>Aerococcaceae</taxon>
        <taxon>Fundicoccus</taxon>
    </lineage>
</organism>
<keyword evidence="8 11" id="KW-0460">Magnesium</keyword>
<keyword evidence="7 11" id="KW-0274">FAD</keyword>
<dbReference type="EC" id="2.7.1.180" evidence="2 11"/>
<evidence type="ECO:0000256" key="2">
    <source>
        <dbReference type="ARBA" id="ARBA00011955"/>
    </source>
</evidence>
<evidence type="ECO:0000256" key="7">
    <source>
        <dbReference type="ARBA" id="ARBA00022827"/>
    </source>
</evidence>
<reference evidence="12 13" key="1">
    <citation type="submission" date="2022-08" db="EMBL/GenBank/DDBJ databases">
        <title>Aerococcaceae sp. nov isolated from spoiled eye mask.</title>
        <authorList>
            <person name="Zhou G."/>
            <person name="Xie X.-B."/>
            <person name="Shi Q.-S."/>
            <person name="Wang Y.-S."/>
            <person name="Wen X."/>
            <person name="Peng H."/>
            <person name="Yang X.-J."/>
            <person name="Tao H.-B."/>
            <person name="Huang X.-M."/>
        </authorList>
    </citation>
    <scope>NUCLEOTIDE SEQUENCE [LARGE SCALE GENOMIC DNA]</scope>
    <source>
        <strain evidence="13">DM20194951</strain>
    </source>
</reference>
<dbReference type="PANTHER" id="PTHR30040">
    <property type="entry name" value="THIAMINE BIOSYNTHESIS LIPOPROTEIN APBE"/>
    <property type="match status" value="1"/>
</dbReference>